<dbReference type="SMART" id="SM00450">
    <property type="entry name" value="RHOD"/>
    <property type="match status" value="1"/>
</dbReference>
<dbReference type="EMBL" id="QGGH01000001">
    <property type="protein sequence ID" value="PWJ94009.1"/>
    <property type="molecule type" value="Genomic_DNA"/>
</dbReference>
<dbReference type="InterPro" id="IPR020936">
    <property type="entry name" value="TrhO"/>
</dbReference>
<dbReference type="GeneID" id="61050037"/>
<dbReference type="InterPro" id="IPR001763">
    <property type="entry name" value="Rhodanese-like_dom"/>
</dbReference>
<dbReference type="PANTHER" id="PTHR43268">
    <property type="entry name" value="THIOSULFATE SULFURTRANSFERASE/RHODANESE-LIKE DOMAIN-CONTAINING PROTEIN 2"/>
    <property type="match status" value="1"/>
</dbReference>
<dbReference type="CDD" id="cd01518">
    <property type="entry name" value="RHOD_YceA"/>
    <property type="match status" value="1"/>
</dbReference>
<dbReference type="Pfam" id="PF17773">
    <property type="entry name" value="UPF0176_N"/>
    <property type="match status" value="1"/>
</dbReference>
<dbReference type="InterPro" id="IPR040503">
    <property type="entry name" value="TRHO_N"/>
</dbReference>
<dbReference type="NCBIfam" id="NF001136">
    <property type="entry name" value="PRK00142.1-4"/>
    <property type="match status" value="1"/>
</dbReference>
<protein>
    <recommendedName>
        <fullName evidence="1">tRNA uridine(34) hydroxylase</fullName>
        <ecNumber evidence="1">1.14.-.-</ecNumber>
    </recommendedName>
    <alternativeName>
        <fullName evidence="1">tRNA hydroxylation protein O</fullName>
    </alternativeName>
</protein>
<feature type="domain" description="Rhodanese" evidence="2">
    <location>
        <begin position="129"/>
        <end position="223"/>
    </location>
</feature>
<keyword evidence="1" id="KW-0819">tRNA processing</keyword>
<name>A0A8E3B733_RHILI</name>
<comment type="similarity">
    <text evidence="1">Belongs to the TrhO family.</text>
</comment>
<evidence type="ECO:0000256" key="1">
    <source>
        <dbReference type="HAMAP-Rule" id="MF_00469"/>
    </source>
</evidence>
<dbReference type="HAMAP" id="MF_00469">
    <property type="entry name" value="TrhO"/>
    <property type="match status" value="1"/>
</dbReference>
<keyword evidence="1" id="KW-0560">Oxidoreductase</keyword>
<dbReference type="InterPro" id="IPR036873">
    <property type="entry name" value="Rhodanese-like_dom_sf"/>
</dbReference>
<accession>A0A8E3B733</accession>
<comment type="catalytic activity">
    <reaction evidence="1">
        <text>uridine(34) in tRNA + AH2 + O2 = 5-hydroxyuridine(34) in tRNA + A + H2O</text>
        <dbReference type="Rhea" id="RHEA:64224"/>
        <dbReference type="Rhea" id="RHEA-COMP:11727"/>
        <dbReference type="Rhea" id="RHEA-COMP:13381"/>
        <dbReference type="ChEBI" id="CHEBI:13193"/>
        <dbReference type="ChEBI" id="CHEBI:15377"/>
        <dbReference type="ChEBI" id="CHEBI:15379"/>
        <dbReference type="ChEBI" id="CHEBI:17499"/>
        <dbReference type="ChEBI" id="CHEBI:65315"/>
        <dbReference type="ChEBI" id="CHEBI:136877"/>
    </reaction>
</comment>
<dbReference type="Gene3D" id="3.30.70.100">
    <property type="match status" value="1"/>
</dbReference>
<gene>
    <name evidence="1" type="primary">trhO</name>
    <name evidence="3" type="ORF">C8D77_101691</name>
</gene>
<evidence type="ECO:0000259" key="2">
    <source>
        <dbReference type="PROSITE" id="PS50206"/>
    </source>
</evidence>
<dbReference type="RefSeq" id="WP_109659312.1">
    <property type="nucleotide sequence ID" value="NZ_QGGH01000001.1"/>
</dbReference>
<comment type="caution">
    <text evidence="3">The sequence shown here is derived from an EMBL/GenBank/DDBJ whole genome shotgun (WGS) entry which is preliminary data.</text>
</comment>
<reference evidence="3 4" key="1">
    <citation type="submission" date="2018-05" db="EMBL/GenBank/DDBJ databases">
        <title>Genomic Encyclopedia of Type Strains, Phase IV (KMG-IV): sequencing the most valuable type-strain genomes for metagenomic binning, comparative biology and taxonomic classification.</title>
        <authorList>
            <person name="Goeker M."/>
        </authorList>
    </citation>
    <scope>NUCLEOTIDE SEQUENCE [LARGE SCALE GENOMIC DNA]</scope>
    <source>
        <strain evidence="3 4">DSM 2626</strain>
    </source>
</reference>
<dbReference type="PROSITE" id="PS50206">
    <property type="entry name" value="RHODANESE_3"/>
    <property type="match status" value="1"/>
</dbReference>
<comment type="function">
    <text evidence="1">Catalyzes oxygen-dependent 5-hydroxyuridine (ho5U) modification at position 34 in tRNAs.</text>
</comment>
<dbReference type="SUPFAM" id="SSF52821">
    <property type="entry name" value="Rhodanese/Cell cycle control phosphatase"/>
    <property type="match status" value="1"/>
</dbReference>
<organism evidence="3 4">
    <name type="scientific">Rhizobium loti</name>
    <name type="common">Mesorhizobium loti</name>
    <dbReference type="NCBI Taxonomy" id="381"/>
    <lineage>
        <taxon>Bacteria</taxon>
        <taxon>Pseudomonadati</taxon>
        <taxon>Pseudomonadota</taxon>
        <taxon>Alphaproteobacteria</taxon>
        <taxon>Hyphomicrobiales</taxon>
        <taxon>Phyllobacteriaceae</taxon>
        <taxon>Mesorhizobium</taxon>
    </lineage>
</organism>
<dbReference type="GO" id="GO:0006400">
    <property type="term" value="P:tRNA modification"/>
    <property type="evidence" value="ECO:0007669"/>
    <property type="project" value="UniProtKB-UniRule"/>
</dbReference>
<proteinExistence type="inferred from homology"/>
<dbReference type="EC" id="1.14.-.-" evidence="1"/>
<dbReference type="Proteomes" id="UP000245631">
    <property type="component" value="Unassembled WGS sequence"/>
</dbReference>
<dbReference type="PANTHER" id="PTHR43268:SF3">
    <property type="entry name" value="RHODANESE-LIKE DOMAIN-CONTAINING PROTEIN 7-RELATED"/>
    <property type="match status" value="1"/>
</dbReference>
<sequence>MTPSNPSQPLRVAALYRFARLDAFEALRAPLAAFCCGRGIKGTLLLAHEGINGTVAGGETAIAELIGYLEAIEGLAGLEVKYSVATEMPFHRMKVRLKREIVTMGVDDIDPSKSAGTYVAPADWNALISQPDTVIIDTRNAYEVSIGTFRGAIDPATASFREFPAWVEAHRAELEGRKVAMFCTGGIRCEKATAYVRSLGFEDVFHLKGGILKYLEEVPAEQSLWQGECFVFDERVSVSHGLAEGEAELCRACRHPLTESERSSPKFTAGVSCPHCFDARSDEDRQRYAERQRQVELAAARGRGRHIGS</sequence>
<dbReference type="GO" id="GO:0016705">
    <property type="term" value="F:oxidoreductase activity, acting on paired donors, with incorporation or reduction of molecular oxygen"/>
    <property type="evidence" value="ECO:0007669"/>
    <property type="project" value="UniProtKB-UniRule"/>
</dbReference>
<dbReference type="Pfam" id="PF00581">
    <property type="entry name" value="Rhodanese"/>
    <property type="match status" value="1"/>
</dbReference>
<evidence type="ECO:0000313" key="3">
    <source>
        <dbReference type="EMBL" id="PWJ94009.1"/>
    </source>
</evidence>
<dbReference type="Gene3D" id="3.40.250.10">
    <property type="entry name" value="Rhodanese-like domain"/>
    <property type="match status" value="1"/>
</dbReference>
<evidence type="ECO:0000313" key="4">
    <source>
        <dbReference type="Proteomes" id="UP000245631"/>
    </source>
</evidence>
<dbReference type="AlphaFoldDB" id="A0A8E3B733"/>